<comment type="similarity">
    <text evidence="1 4">Belongs to the prolyl-tRNA editing family. YbaK/EbsC subfamily.</text>
</comment>
<dbReference type="PIRSF" id="PIRSF006181">
    <property type="entry name" value="EbsC_YbaK"/>
    <property type="match status" value="1"/>
</dbReference>
<reference evidence="6 7" key="1">
    <citation type="submission" date="2020-10" db="EMBL/GenBank/DDBJ databases">
        <title>Blautia liquoris sp.nov., isolated from the mud in a fermentation cellar used for the production of Chinese strong-flavoured liquor.</title>
        <authorList>
            <person name="Lu L."/>
        </authorList>
    </citation>
    <scope>NUCLEOTIDE SEQUENCE [LARGE SCALE GENOMIC DNA]</scope>
    <source>
        <strain evidence="6 7">LZLJ-3</strain>
    </source>
</reference>
<dbReference type="GO" id="GO:0006412">
    <property type="term" value="P:translation"/>
    <property type="evidence" value="ECO:0007669"/>
    <property type="project" value="UniProtKB-KW"/>
</dbReference>
<dbReference type="EMBL" id="CP063304">
    <property type="protein sequence ID" value="QOV19485.1"/>
    <property type="molecule type" value="Genomic_DNA"/>
</dbReference>
<name>A0A7M2RGM7_9FIRM</name>
<keyword evidence="3 4" id="KW-0456">Lyase</keyword>
<dbReference type="InterPro" id="IPR036754">
    <property type="entry name" value="YbaK/aa-tRNA-synt-asso_dom_sf"/>
</dbReference>
<sequence length="162" mass="18301">MGKEIKTNAMRILEKRKIPYELVQYESNEFTDGVHMAEKEGIPVHQTYKTLVLEGKSKEYYVMVIPVDREIDLKQAAKEVGEKSIHMVPVKDITNLTGYVRGGCSPVGMKKKFPTYIDVSARDYEKIYVSGGRIGTSLYLSPEDLLKAVSASYADLTQNTMR</sequence>
<dbReference type="EC" id="4.2.-.-" evidence="4"/>
<dbReference type="NCBIfam" id="TIGR00011">
    <property type="entry name" value="YbaK_EbsC"/>
    <property type="match status" value="1"/>
</dbReference>
<evidence type="ECO:0000256" key="2">
    <source>
        <dbReference type="ARBA" id="ARBA00022917"/>
    </source>
</evidence>
<evidence type="ECO:0000313" key="6">
    <source>
        <dbReference type="EMBL" id="QOV19485.1"/>
    </source>
</evidence>
<organism evidence="6 7">
    <name type="scientific">Blautia liquoris</name>
    <dbReference type="NCBI Taxonomy" id="2779518"/>
    <lineage>
        <taxon>Bacteria</taxon>
        <taxon>Bacillati</taxon>
        <taxon>Bacillota</taxon>
        <taxon>Clostridia</taxon>
        <taxon>Lachnospirales</taxon>
        <taxon>Lachnospiraceae</taxon>
        <taxon>Blautia</taxon>
    </lineage>
</organism>
<evidence type="ECO:0000256" key="3">
    <source>
        <dbReference type="ARBA" id="ARBA00023239"/>
    </source>
</evidence>
<evidence type="ECO:0000256" key="4">
    <source>
        <dbReference type="PIRNR" id="PIRNR006181"/>
    </source>
</evidence>
<dbReference type="AlphaFoldDB" id="A0A7M2RGM7"/>
<dbReference type="Gene3D" id="3.90.960.10">
    <property type="entry name" value="YbaK/aminoacyl-tRNA synthetase-associated domain"/>
    <property type="match status" value="1"/>
</dbReference>
<gene>
    <name evidence="6" type="primary">ybaK</name>
    <name evidence="6" type="ORF">INP51_00425</name>
</gene>
<dbReference type="SUPFAM" id="SSF55826">
    <property type="entry name" value="YbaK/ProRS associated domain"/>
    <property type="match status" value="1"/>
</dbReference>
<evidence type="ECO:0000313" key="7">
    <source>
        <dbReference type="Proteomes" id="UP000593601"/>
    </source>
</evidence>
<dbReference type="Pfam" id="PF04073">
    <property type="entry name" value="tRNA_edit"/>
    <property type="match status" value="1"/>
</dbReference>
<protein>
    <recommendedName>
        <fullName evidence="4">Cys-tRNA(Pro)/Cys-tRNA(Cys) deacylase</fullName>
        <ecNumber evidence="4">4.2.-.-</ecNumber>
    </recommendedName>
</protein>
<dbReference type="InterPro" id="IPR007214">
    <property type="entry name" value="YbaK/aa-tRNA-synth-assoc-dom"/>
</dbReference>
<dbReference type="CDD" id="cd00002">
    <property type="entry name" value="YbaK_deacylase"/>
    <property type="match status" value="1"/>
</dbReference>
<dbReference type="KEGG" id="bliq:INP51_00425"/>
<dbReference type="Proteomes" id="UP000593601">
    <property type="component" value="Chromosome"/>
</dbReference>
<dbReference type="GO" id="GO:0016829">
    <property type="term" value="F:lyase activity"/>
    <property type="evidence" value="ECO:0007669"/>
    <property type="project" value="UniProtKB-KW"/>
</dbReference>
<dbReference type="PANTHER" id="PTHR30411">
    <property type="entry name" value="CYTOPLASMIC PROTEIN"/>
    <property type="match status" value="1"/>
</dbReference>
<dbReference type="RefSeq" id="WP_193735805.1">
    <property type="nucleotide sequence ID" value="NZ_CP063304.1"/>
</dbReference>
<proteinExistence type="inferred from homology"/>
<dbReference type="PANTHER" id="PTHR30411:SF0">
    <property type="entry name" value="CYS-TRNA(PRO)_CYS-TRNA(CYS) DEACYLASE YBAK"/>
    <property type="match status" value="1"/>
</dbReference>
<evidence type="ECO:0000256" key="1">
    <source>
        <dbReference type="ARBA" id="ARBA00009798"/>
    </source>
</evidence>
<keyword evidence="7" id="KW-1185">Reference proteome</keyword>
<keyword evidence="2 4" id="KW-0648">Protein biosynthesis</keyword>
<dbReference type="InterPro" id="IPR004369">
    <property type="entry name" value="Prolyl-tRNA_editing_YbaK/EbsC"/>
</dbReference>
<dbReference type="GO" id="GO:0002161">
    <property type="term" value="F:aminoacyl-tRNA deacylase activity"/>
    <property type="evidence" value="ECO:0007669"/>
    <property type="project" value="InterPro"/>
</dbReference>
<accession>A0A7M2RGM7</accession>
<feature type="domain" description="YbaK/aminoacyl-tRNA synthetase-associated" evidence="5">
    <location>
        <begin position="36"/>
        <end position="147"/>
    </location>
</feature>
<evidence type="ECO:0000259" key="5">
    <source>
        <dbReference type="Pfam" id="PF04073"/>
    </source>
</evidence>